<keyword evidence="4" id="KW-1185">Reference proteome</keyword>
<feature type="region of interest" description="Disordered" evidence="1">
    <location>
        <begin position="215"/>
        <end position="237"/>
    </location>
</feature>
<protein>
    <submittedName>
        <fullName evidence="3">Uncharacterized protein</fullName>
    </submittedName>
</protein>
<keyword evidence="2" id="KW-0472">Membrane</keyword>
<keyword evidence="2" id="KW-1133">Transmembrane helix</keyword>
<sequence>MATPCYRANGTRDETLFACNPSDDTSPCCRANDLCLSNGLCLNLGGHGDNSYSTQGCTDPKWGSPCLSRCGDKMLEFGLGMWPYPLTCCSCNSVSASSLPEWCCWRGEKCCGWPETRFQLPLFKAAGKPGSAATEAPDIEAGGGSSTYPSPTSINSDITGSRLDGNGTADPNGSGHPMVLGIGLGLGLGLGLLLFACAVTFFTIYLRRKKRQDYRSSSDSAQHLARMSLTRPGSRTTSHWALSTNNLLPHWELDSTPHILQPPSLTGASSGPAAVRERANDRVQSAIMLPTEPAAAEMPVPSNNRVPFMFL</sequence>
<dbReference type="AlphaFoldDB" id="A0AAN6YA10"/>
<dbReference type="Proteomes" id="UP001301769">
    <property type="component" value="Unassembled WGS sequence"/>
</dbReference>
<feature type="transmembrane region" description="Helical" evidence="2">
    <location>
        <begin position="178"/>
        <end position="206"/>
    </location>
</feature>
<evidence type="ECO:0000256" key="2">
    <source>
        <dbReference type="SAM" id="Phobius"/>
    </source>
</evidence>
<organism evidence="3 4">
    <name type="scientific">Rhypophila decipiens</name>
    <dbReference type="NCBI Taxonomy" id="261697"/>
    <lineage>
        <taxon>Eukaryota</taxon>
        <taxon>Fungi</taxon>
        <taxon>Dikarya</taxon>
        <taxon>Ascomycota</taxon>
        <taxon>Pezizomycotina</taxon>
        <taxon>Sordariomycetes</taxon>
        <taxon>Sordariomycetidae</taxon>
        <taxon>Sordariales</taxon>
        <taxon>Naviculisporaceae</taxon>
        <taxon>Rhypophila</taxon>
    </lineage>
</organism>
<comment type="caution">
    <text evidence="3">The sequence shown here is derived from an EMBL/GenBank/DDBJ whole genome shotgun (WGS) entry which is preliminary data.</text>
</comment>
<proteinExistence type="predicted"/>
<gene>
    <name evidence="3" type="ORF">QBC37DRAFT_372065</name>
</gene>
<accession>A0AAN6YA10</accession>
<evidence type="ECO:0000313" key="4">
    <source>
        <dbReference type="Proteomes" id="UP001301769"/>
    </source>
</evidence>
<evidence type="ECO:0000313" key="3">
    <source>
        <dbReference type="EMBL" id="KAK4215434.1"/>
    </source>
</evidence>
<keyword evidence="2" id="KW-0812">Transmembrane</keyword>
<reference evidence="3" key="1">
    <citation type="journal article" date="2023" name="Mol. Phylogenet. Evol.">
        <title>Genome-scale phylogeny and comparative genomics of the fungal order Sordariales.</title>
        <authorList>
            <person name="Hensen N."/>
            <person name="Bonometti L."/>
            <person name="Westerberg I."/>
            <person name="Brannstrom I.O."/>
            <person name="Guillou S."/>
            <person name="Cros-Aarteil S."/>
            <person name="Calhoun S."/>
            <person name="Haridas S."/>
            <person name="Kuo A."/>
            <person name="Mondo S."/>
            <person name="Pangilinan J."/>
            <person name="Riley R."/>
            <person name="LaButti K."/>
            <person name="Andreopoulos B."/>
            <person name="Lipzen A."/>
            <person name="Chen C."/>
            <person name="Yan M."/>
            <person name="Daum C."/>
            <person name="Ng V."/>
            <person name="Clum A."/>
            <person name="Steindorff A."/>
            <person name="Ohm R.A."/>
            <person name="Martin F."/>
            <person name="Silar P."/>
            <person name="Natvig D.O."/>
            <person name="Lalanne C."/>
            <person name="Gautier V."/>
            <person name="Ament-Velasquez S.L."/>
            <person name="Kruys A."/>
            <person name="Hutchinson M.I."/>
            <person name="Powell A.J."/>
            <person name="Barry K."/>
            <person name="Miller A.N."/>
            <person name="Grigoriev I.V."/>
            <person name="Debuchy R."/>
            <person name="Gladieux P."/>
            <person name="Hiltunen Thoren M."/>
            <person name="Johannesson H."/>
        </authorList>
    </citation>
    <scope>NUCLEOTIDE SEQUENCE</scope>
    <source>
        <strain evidence="3">PSN293</strain>
    </source>
</reference>
<name>A0AAN6YA10_9PEZI</name>
<evidence type="ECO:0000256" key="1">
    <source>
        <dbReference type="SAM" id="MobiDB-lite"/>
    </source>
</evidence>
<feature type="region of interest" description="Disordered" evidence="1">
    <location>
        <begin position="131"/>
        <end position="170"/>
    </location>
</feature>
<dbReference type="EMBL" id="MU858080">
    <property type="protein sequence ID" value="KAK4215434.1"/>
    <property type="molecule type" value="Genomic_DNA"/>
</dbReference>
<reference evidence="3" key="2">
    <citation type="submission" date="2023-05" db="EMBL/GenBank/DDBJ databases">
        <authorList>
            <consortium name="Lawrence Berkeley National Laboratory"/>
            <person name="Steindorff A."/>
            <person name="Hensen N."/>
            <person name="Bonometti L."/>
            <person name="Westerberg I."/>
            <person name="Brannstrom I.O."/>
            <person name="Guillou S."/>
            <person name="Cros-Aarteil S."/>
            <person name="Calhoun S."/>
            <person name="Haridas S."/>
            <person name="Kuo A."/>
            <person name="Mondo S."/>
            <person name="Pangilinan J."/>
            <person name="Riley R."/>
            <person name="Labutti K."/>
            <person name="Andreopoulos B."/>
            <person name="Lipzen A."/>
            <person name="Chen C."/>
            <person name="Yanf M."/>
            <person name="Daum C."/>
            <person name="Ng V."/>
            <person name="Clum A."/>
            <person name="Ohm R."/>
            <person name="Martin F."/>
            <person name="Silar P."/>
            <person name="Natvig D."/>
            <person name="Lalanne C."/>
            <person name="Gautier V."/>
            <person name="Ament-Velasquez S.L."/>
            <person name="Kruys A."/>
            <person name="Hutchinson M.I."/>
            <person name="Powell A.J."/>
            <person name="Barry K."/>
            <person name="Miller A.N."/>
            <person name="Grigoriev I.V."/>
            <person name="Debuchy R."/>
            <person name="Gladieux P."/>
            <person name="Thoren M.H."/>
            <person name="Johannesson H."/>
        </authorList>
    </citation>
    <scope>NUCLEOTIDE SEQUENCE</scope>
    <source>
        <strain evidence="3">PSN293</strain>
    </source>
</reference>